<dbReference type="AlphaFoldDB" id="A0AAN8G6D6"/>
<keyword evidence="1" id="KW-0812">Transmembrane</keyword>
<organism evidence="2 3">
    <name type="scientific">Patella caerulea</name>
    <name type="common">Rayed Mediterranean limpet</name>
    <dbReference type="NCBI Taxonomy" id="87958"/>
    <lineage>
        <taxon>Eukaryota</taxon>
        <taxon>Metazoa</taxon>
        <taxon>Spiralia</taxon>
        <taxon>Lophotrochozoa</taxon>
        <taxon>Mollusca</taxon>
        <taxon>Gastropoda</taxon>
        <taxon>Patellogastropoda</taxon>
        <taxon>Patelloidea</taxon>
        <taxon>Patellidae</taxon>
        <taxon>Patella</taxon>
    </lineage>
</organism>
<comment type="caution">
    <text evidence="2">The sequence shown here is derived from an EMBL/GenBank/DDBJ whole genome shotgun (WGS) entry which is preliminary data.</text>
</comment>
<gene>
    <name evidence="2" type="ORF">SNE40_023415</name>
</gene>
<keyword evidence="3" id="KW-1185">Reference proteome</keyword>
<accession>A0AAN8G6D6</accession>
<dbReference type="InterPro" id="IPR010530">
    <property type="entry name" value="B12D"/>
</dbReference>
<proteinExistence type="predicted"/>
<feature type="transmembrane region" description="Helical" evidence="1">
    <location>
        <begin position="25"/>
        <end position="48"/>
    </location>
</feature>
<dbReference type="Proteomes" id="UP001347796">
    <property type="component" value="Unassembled WGS sequence"/>
</dbReference>
<reference evidence="2 3" key="1">
    <citation type="submission" date="2024-01" db="EMBL/GenBank/DDBJ databases">
        <title>The genome of the rayed Mediterranean limpet Patella caerulea (Linnaeus, 1758).</title>
        <authorList>
            <person name="Anh-Thu Weber A."/>
            <person name="Halstead-Nussloch G."/>
        </authorList>
    </citation>
    <scope>NUCLEOTIDE SEQUENCE [LARGE SCALE GENOMIC DNA]</scope>
    <source>
        <strain evidence="2">AATW-2023a</strain>
        <tissue evidence="2">Whole specimen</tissue>
    </source>
</reference>
<dbReference type="Pfam" id="PF06522">
    <property type="entry name" value="B12D"/>
    <property type="match status" value="1"/>
</dbReference>
<dbReference type="PANTHER" id="PTHR14256:SF3">
    <property type="entry name" value="NORMAL MUCOSA OF ESOPHAGUS-SPECIFIC GENE 1 PROTEIN"/>
    <property type="match status" value="1"/>
</dbReference>
<evidence type="ECO:0000313" key="3">
    <source>
        <dbReference type="Proteomes" id="UP001347796"/>
    </source>
</evidence>
<evidence type="ECO:0000313" key="2">
    <source>
        <dbReference type="EMBL" id="KAK6166795.1"/>
    </source>
</evidence>
<sequence>MSTNQKFTGKTFGFGMVAMKKFPELIPLVGFISAAVIGCGAYMAYALITKPDVRINKSSELPPWERVAPTERRKFFVINEKYQENEELSKLRKEIGSFKC</sequence>
<dbReference type="PANTHER" id="PTHR14256">
    <property type="entry name" value="NADH-UBIQUINONE OXIDOREDUCTASE MLRQ SUBUNIT"/>
    <property type="match status" value="1"/>
</dbReference>
<dbReference type="EMBL" id="JAZGQO010000021">
    <property type="protein sequence ID" value="KAK6166795.1"/>
    <property type="molecule type" value="Genomic_DNA"/>
</dbReference>
<evidence type="ECO:0000256" key="1">
    <source>
        <dbReference type="SAM" id="Phobius"/>
    </source>
</evidence>
<keyword evidence="1" id="KW-1133">Transmembrane helix</keyword>
<evidence type="ECO:0008006" key="4">
    <source>
        <dbReference type="Google" id="ProtNLM"/>
    </source>
</evidence>
<protein>
    <recommendedName>
        <fullName evidence="4">Normal mucosa of esophagus-specific gene 1 protein</fullName>
    </recommendedName>
</protein>
<name>A0AAN8G6D6_PATCE</name>
<keyword evidence="1" id="KW-0472">Membrane</keyword>